<feature type="compositionally biased region" description="Basic and acidic residues" evidence="6">
    <location>
        <begin position="824"/>
        <end position="835"/>
    </location>
</feature>
<dbReference type="InterPro" id="IPR011989">
    <property type="entry name" value="ARM-like"/>
</dbReference>
<evidence type="ECO:0000259" key="7">
    <source>
        <dbReference type="SMART" id="SM01156"/>
    </source>
</evidence>
<dbReference type="PANTHER" id="PTHR14978:SF0">
    <property type="entry name" value="BETA-CATENIN-LIKE PROTEIN 1"/>
    <property type="match status" value="1"/>
</dbReference>
<dbReference type="Gene3D" id="1.25.10.10">
    <property type="entry name" value="Leucine-rich Repeat Variant"/>
    <property type="match status" value="1"/>
</dbReference>
<dbReference type="AlphaFoldDB" id="A0A835YND4"/>
<evidence type="ECO:0000256" key="2">
    <source>
        <dbReference type="ARBA" id="ARBA00022553"/>
    </source>
</evidence>
<keyword evidence="4" id="KW-0175">Coiled coil</keyword>
<keyword evidence="5" id="KW-0539">Nucleus</keyword>
<evidence type="ECO:0000313" key="9">
    <source>
        <dbReference type="Proteomes" id="UP000664859"/>
    </source>
</evidence>
<dbReference type="SUPFAM" id="SSF48371">
    <property type="entry name" value="ARM repeat"/>
    <property type="match status" value="1"/>
</dbReference>
<proteinExistence type="predicted"/>
<name>A0A835YND4_9STRA</name>
<evidence type="ECO:0000256" key="3">
    <source>
        <dbReference type="ARBA" id="ARBA00022737"/>
    </source>
</evidence>
<keyword evidence="2" id="KW-0597">Phosphoprotein</keyword>
<feature type="compositionally biased region" description="Basic and acidic residues" evidence="6">
    <location>
        <begin position="740"/>
        <end position="753"/>
    </location>
</feature>
<dbReference type="PANTHER" id="PTHR14978">
    <property type="entry name" value="BETA-CATENIN-LIKE PROTEIN 1 NUCLEAR ASSOCIATED PROTEIN"/>
    <property type="match status" value="1"/>
</dbReference>
<feature type="compositionally biased region" description="Acidic residues" evidence="6">
    <location>
        <begin position="662"/>
        <end position="674"/>
    </location>
</feature>
<evidence type="ECO:0000256" key="4">
    <source>
        <dbReference type="ARBA" id="ARBA00023054"/>
    </source>
</evidence>
<evidence type="ECO:0000256" key="1">
    <source>
        <dbReference type="ARBA" id="ARBA00004123"/>
    </source>
</evidence>
<sequence length="842" mass="92869">MQSSRSFIPASTFKGLKQGYTFKTGDSGTGYYLDETAVSRGGADYDGVRNGKQNGRHAEEEEEEEEAGAAAAGKVDVEGLSLEDLDEETIARMLEEADKEQVNELDVHGLRQLLATLERRIVANQRLRIRHPDEPDKFVESEVDLDEAIKSLQVVATAPEFYPRLVEHGAVTSLLGLLTHDNTDISISAITLLQDVTDADVVMEAVCVVDAVVEAHGLALLVQNLSRLDESNEDDARGVYATMGVLENLLEVKPSLGPVLCEDTSMLSWLLKRVKAKTFDDNKLYASELLNMLANSDTAIQRRLGDVGGVDGVDQLLQACAPYRRKEPSTPEEEECVENLFGTLAATQLVAGNQTRFRHSEGFELMIRCLREKKYAALCAIKVLDYATTNNAINCEHLVDCGGLKAIFPVFMGRAAARKLRKAHKLSRGDARSLEEHCISLVSSLALYLEDMPAHDSLSRFVAKFLEDDYEKTDRLMELYVEYASRVAAFEAHAANDMQTGDSDSDSEKDSPELDALAAGGYALQRLAALMAAVAARAPLVAERCDAKLRQHGHALGGVRAVIGAYMEGLGGDAAAAGLRDKLAALMPVEEGQEDSAPPMPAALPLPPDLVKQALPAPPARPQQRSPKRNREGALPPAPPSAAGAKLPPAPPSRNAKQAVQEPEEEEEEREEGEASPPRKAQEPSLSPHREPSPPPQRKRDHNRSRRSESPPPRTSSSRRERRRGSSRERAASPPRRSKRERDASPPQRRRESPSPPPRKSRRDRERDASPAPRRSRHHRDASPEAARSASPPPPQSSSRRSSKHERERERGAAAASPPRRKRDREEREERPRHRDEHRRHR</sequence>
<dbReference type="InterPro" id="IPR016024">
    <property type="entry name" value="ARM-type_fold"/>
</dbReference>
<comment type="caution">
    <text evidence="8">The sequence shown here is derived from an EMBL/GenBank/DDBJ whole genome shotgun (WGS) entry which is preliminary data.</text>
</comment>
<reference evidence="8" key="1">
    <citation type="submission" date="2021-02" db="EMBL/GenBank/DDBJ databases">
        <title>First Annotated Genome of the Yellow-green Alga Tribonema minus.</title>
        <authorList>
            <person name="Mahan K.M."/>
        </authorList>
    </citation>
    <scope>NUCLEOTIDE SEQUENCE</scope>
    <source>
        <strain evidence="8">UTEX B ZZ1240</strain>
    </source>
</reference>
<dbReference type="EMBL" id="JAFCMP010000523">
    <property type="protein sequence ID" value="KAG5177688.1"/>
    <property type="molecule type" value="Genomic_DNA"/>
</dbReference>
<dbReference type="Proteomes" id="UP000664859">
    <property type="component" value="Unassembled WGS sequence"/>
</dbReference>
<dbReference type="InterPro" id="IPR039678">
    <property type="entry name" value="CTNNBL1"/>
</dbReference>
<organism evidence="8 9">
    <name type="scientific">Tribonema minus</name>
    <dbReference type="NCBI Taxonomy" id="303371"/>
    <lineage>
        <taxon>Eukaryota</taxon>
        <taxon>Sar</taxon>
        <taxon>Stramenopiles</taxon>
        <taxon>Ochrophyta</taxon>
        <taxon>PX clade</taxon>
        <taxon>Xanthophyceae</taxon>
        <taxon>Tribonematales</taxon>
        <taxon>Tribonemataceae</taxon>
        <taxon>Tribonema</taxon>
    </lineage>
</organism>
<dbReference type="SMART" id="SM01156">
    <property type="entry name" value="DUF1716"/>
    <property type="match status" value="1"/>
</dbReference>
<feature type="region of interest" description="Disordered" evidence="6">
    <location>
        <begin position="590"/>
        <end position="842"/>
    </location>
</feature>
<dbReference type="GO" id="GO:0005681">
    <property type="term" value="C:spliceosomal complex"/>
    <property type="evidence" value="ECO:0007669"/>
    <property type="project" value="TreeGrafter"/>
</dbReference>
<keyword evidence="9" id="KW-1185">Reference proteome</keyword>
<feature type="region of interest" description="Disordered" evidence="6">
    <location>
        <begin position="41"/>
        <end position="72"/>
    </location>
</feature>
<feature type="domain" description="Beta-catenin-like protein 1 N-terminal" evidence="7">
    <location>
        <begin position="83"/>
        <end position="190"/>
    </location>
</feature>
<protein>
    <submittedName>
        <fullName evidence="8">Catenin-beta-like protein</fullName>
    </submittedName>
</protein>
<comment type="subcellular location">
    <subcellularLocation>
        <location evidence="1">Nucleus</location>
    </subcellularLocation>
</comment>
<dbReference type="InterPro" id="IPR013180">
    <property type="entry name" value="CTNNBL1_N"/>
</dbReference>
<accession>A0A835YND4</accession>
<dbReference type="GO" id="GO:0010467">
    <property type="term" value="P:gene expression"/>
    <property type="evidence" value="ECO:0007669"/>
    <property type="project" value="UniProtKB-ARBA"/>
</dbReference>
<feature type="compositionally biased region" description="Pro residues" evidence="6">
    <location>
        <begin position="598"/>
        <end position="608"/>
    </location>
</feature>
<dbReference type="OrthoDB" id="1898821at2759"/>
<dbReference type="Pfam" id="PF08216">
    <property type="entry name" value="CTNNBL"/>
    <property type="match status" value="1"/>
</dbReference>
<gene>
    <name evidence="8" type="ORF">JKP88DRAFT_350673</name>
</gene>
<dbReference type="FunFam" id="1.25.10.10:FF:001136">
    <property type="entry name" value="Beta-catenin-like protein 1"/>
    <property type="match status" value="1"/>
</dbReference>
<evidence type="ECO:0000256" key="5">
    <source>
        <dbReference type="ARBA" id="ARBA00023242"/>
    </source>
</evidence>
<evidence type="ECO:0000313" key="8">
    <source>
        <dbReference type="EMBL" id="KAG5177688.1"/>
    </source>
</evidence>
<evidence type="ECO:0000256" key="6">
    <source>
        <dbReference type="SAM" id="MobiDB-lite"/>
    </source>
</evidence>
<keyword evidence="3" id="KW-0677">Repeat</keyword>